<reference evidence="9 10" key="1">
    <citation type="journal article" date="2017" name="Environ. Microbiol.">
        <title>Genomic and physiological analyses of 'Reinekea forsetii' reveal a versatile opportunistic lifestyle during spring algae blooms.</title>
        <authorList>
            <person name="Avci B."/>
            <person name="Hahnke R.L."/>
            <person name="Chafee M."/>
            <person name="Fischer T."/>
            <person name="Gruber-Vodicka H."/>
            <person name="Tegetmeyer H.E."/>
            <person name="Harder J."/>
            <person name="Fuchs B.M."/>
            <person name="Amann R.I."/>
            <person name="Teeling H."/>
        </authorList>
    </citation>
    <scope>NUCLEOTIDE SEQUENCE [LARGE SCALE GENOMIC DNA]</scope>
    <source>
        <strain evidence="9 10">Hel1_31_D35</strain>
    </source>
</reference>
<dbReference type="GO" id="GO:0030694">
    <property type="term" value="C:bacterial-type flagellum basal body, rod"/>
    <property type="evidence" value="ECO:0007669"/>
    <property type="project" value="UniProtKB-UniRule"/>
</dbReference>
<feature type="domain" description="Flagellar basal-body/hook protein C-terminal" evidence="8">
    <location>
        <begin position="105"/>
        <end position="149"/>
    </location>
</feature>
<organism evidence="9 10">
    <name type="scientific">Reinekea forsetii</name>
    <dbReference type="NCBI Taxonomy" id="1336806"/>
    <lineage>
        <taxon>Bacteria</taxon>
        <taxon>Pseudomonadati</taxon>
        <taxon>Pseudomonadota</taxon>
        <taxon>Gammaproteobacteria</taxon>
        <taxon>Oceanospirillales</taxon>
        <taxon>Saccharospirillaceae</taxon>
        <taxon>Reinekea</taxon>
    </lineage>
</organism>
<evidence type="ECO:0000259" key="7">
    <source>
        <dbReference type="Pfam" id="PF00460"/>
    </source>
</evidence>
<accession>A0A2K8KT65</accession>
<dbReference type="InterPro" id="IPR006299">
    <property type="entry name" value="FlgC"/>
</dbReference>
<keyword evidence="10" id="KW-1185">Reference proteome</keyword>
<evidence type="ECO:0000256" key="6">
    <source>
        <dbReference type="RuleBase" id="RU362062"/>
    </source>
</evidence>
<evidence type="ECO:0000259" key="8">
    <source>
        <dbReference type="Pfam" id="PF06429"/>
    </source>
</evidence>
<evidence type="ECO:0000256" key="4">
    <source>
        <dbReference type="ARBA" id="ARBA00023143"/>
    </source>
</evidence>
<dbReference type="Proteomes" id="UP000229757">
    <property type="component" value="Chromosome"/>
</dbReference>
<comment type="subcellular location">
    <subcellularLocation>
        <location evidence="1 6">Bacterial flagellum basal body</location>
    </subcellularLocation>
</comment>
<dbReference type="OrthoDB" id="9794148at2"/>
<comment type="subunit">
    <text evidence="5 6">The basal body constitutes a major portion of the flagellar organelle and consists of four rings (L,P,S, and M) mounted on a central rod. The rod consists of about 26 subunits of FlgG in the distal portion, and FlgB, FlgC and FlgF are thought to build up the proximal portion of the rod with about 6 subunits each.</text>
</comment>
<keyword evidence="9" id="KW-0282">Flagellum</keyword>
<keyword evidence="4 6" id="KW-0975">Bacterial flagellum</keyword>
<sequence length="151" mass="16439">MSLGNIFDISGSGMNAQSIRLNTTASNLANAQSVSSSLEETYRARKPVFQSVQAQLMDRSRMPGSLMQGSHNNTLGNGVKVAGIVEKDGPLEVRYEPTHPFADADGYVYYPNVSVVEEMADMMSASRSFTVNVEVFNTAKTMMQKTLTMGK</sequence>
<dbReference type="InterPro" id="IPR010930">
    <property type="entry name" value="Flg_bb/hook_C_dom"/>
</dbReference>
<dbReference type="AlphaFoldDB" id="A0A2K8KT65"/>
<dbReference type="KEGG" id="rfo:REIFOR_02135"/>
<dbReference type="GO" id="GO:0071978">
    <property type="term" value="P:bacterial-type flagellum-dependent swarming motility"/>
    <property type="evidence" value="ECO:0007669"/>
    <property type="project" value="TreeGrafter"/>
</dbReference>
<keyword evidence="9" id="KW-0966">Cell projection</keyword>
<dbReference type="PANTHER" id="PTHR30435:SF2">
    <property type="entry name" value="FLAGELLAR BASAL-BODY ROD PROTEIN FLGC"/>
    <property type="match status" value="1"/>
</dbReference>
<feature type="domain" description="Flagellar basal body rod protein N-terminal" evidence="7">
    <location>
        <begin position="8"/>
        <end position="31"/>
    </location>
</feature>
<dbReference type="Pfam" id="PF00460">
    <property type="entry name" value="Flg_bb_rod"/>
    <property type="match status" value="1"/>
</dbReference>
<keyword evidence="9" id="KW-0969">Cilium</keyword>
<name>A0A2K8KT65_9GAMM</name>
<protein>
    <recommendedName>
        <fullName evidence="3 6">Flagellar basal-body rod protein FlgC</fullName>
    </recommendedName>
</protein>
<dbReference type="RefSeq" id="WP_100257541.1">
    <property type="nucleotide sequence ID" value="NZ_CP011797.1"/>
</dbReference>
<dbReference type="NCBIfam" id="TIGR01395">
    <property type="entry name" value="FlgC"/>
    <property type="match status" value="1"/>
</dbReference>
<comment type="similarity">
    <text evidence="2">Belongs to the flagella basal body rod proteins family.</text>
</comment>
<evidence type="ECO:0000256" key="2">
    <source>
        <dbReference type="ARBA" id="ARBA00009677"/>
    </source>
</evidence>
<dbReference type="InterPro" id="IPR001444">
    <property type="entry name" value="Flag_bb_rod_N"/>
</dbReference>
<evidence type="ECO:0000313" key="10">
    <source>
        <dbReference type="Proteomes" id="UP000229757"/>
    </source>
</evidence>
<dbReference type="PANTHER" id="PTHR30435">
    <property type="entry name" value="FLAGELLAR PROTEIN"/>
    <property type="match status" value="1"/>
</dbReference>
<dbReference type="Pfam" id="PF06429">
    <property type="entry name" value="Flg_bbr_C"/>
    <property type="match status" value="1"/>
</dbReference>
<dbReference type="EMBL" id="CP011797">
    <property type="protein sequence ID" value="ATX77269.1"/>
    <property type="molecule type" value="Genomic_DNA"/>
</dbReference>
<evidence type="ECO:0000256" key="3">
    <source>
        <dbReference type="ARBA" id="ARBA00017941"/>
    </source>
</evidence>
<evidence type="ECO:0000313" key="9">
    <source>
        <dbReference type="EMBL" id="ATX77269.1"/>
    </source>
</evidence>
<proteinExistence type="inferred from homology"/>
<gene>
    <name evidence="9" type="primary">flgC</name>
    <name evidence="9" type="ORF">REIFOR_02135</name>
</gene>
<evidence type="ECO:0000256" key="1">
    <source>
        <dbReference type="ARBA" id="ARBA00004117"/>
    </source>
</evidence>
<evidence type="ECO:0000256" key="5">
    <source>
        <dbReference type="ARBA" id="ARBA00025933"/>
    </source>
</evidence>